<dbReference type="InterPro" id="IPR036396">
    <property type="entry name" value="Cyt_P450_sf"/>
</dbReference>
<reference evidence="3 4" key="1">
    <citation type="submission" date="2020-08" db="EMBL/GenBank/DDBJ databases">
        <title>Genomic Encyclopedia of Archaeal and Bacterial Type Strains, Phase II (KMG-II): from individual species to whole genera.</title>
        <authorList>
            <person name="Goeker M."/>
        </authorList>
    </citation>
    <scope>NUCLEOTIDE SEQUENCE [LARGE SCALE GENOMIC DNA]</scope>
    <source>
        <strain evidence="3 4">DSM 43850</strain>
    </source>
</reference>
<dbReference type="InterPro" id="IPR001128">
    <property type="entry name" value="Cyt_P450"/>
</dbReference>
<dbReference type="SUPFAM" id="SSF48264">
    <property type="entry name" value="Cytochrome P450"/>
    <property type="match status" value="1"/>
</dbReference>
<dbReference type="Gene3D" id="1.10.630.10">
    <property type="entry name" value="Cytochrome P450"/>
    <property type="match status" value="1"/>
</dbReference>
<keyword evidence="2" id="KW-0503">Monooxygenase</keyword>
<organism evidence="3 4">
    <name type="scientific">Kutzneria viridogrisea</name>
    <dbReference type="NCBI Taxonomy" id="47990"/>
    <lineage>
        <taxon>Bacteria</taxon>
        <taxon>Bacillati</taxon>
        <taxon>Actinomycetota</taxon>
        <taxon>Actinomycetes</taxon>
        <taxon>Pseudonocardiales</taxon>
        <taxon>Pseudonocardiaceae</taxon>
        <taxon>Kutzneria</taxon>
    </lineage>
</organism>
<dbReference type="CDD" id="cd20625">
    <property type="entry name" value="CYP164-like"/>
    <property type="match status" value="1"/>
</dbReference>
<accession>A0ABR6B8T3</accession>
<dbReference type="InterPro" id="IPR017972">
    <property type="entry name" value="Cyt_P450_CS"/>
</dbReference>
<gene>
    <name evidence="3" type="ORF">BC739_000479</name>
</gene>
<keyword evidence="2" id="KW-0349">Heme</keyword>
<keyword evidence="4" id="KW-1185">Reference proteome</keyword>
<keyword evidence="2" id="KW-0479">Metal-binding</keyword>
<dbReference type="Pfam" id="PF00067">
    <property type="entry name" value="p450"/>
    <property type="match status" value="1"/>
</dbReference>
<evidence type="ECO:0000256" key="2">
    <source>
        <dbReference type="RuleBase" id="RU000461"/>
    </source>
</evidence>
<comment type="caution">
    <text evidence="3">The sequence shown here is derived from an EMBL/GenBank/DDBJ whole genome shotgun (WGS) entry which is preliminary data.</text>
</comment>
<dbReference type="PROSITE" id="PS00086">
    <property type="entry name" value="CYTOCHROME_P450"/>
    <property type="match status" value="1"/>
</dbReference>
<dbReference type="Proteomes" id="UP000517916">
    <property type="component" value="Unassembled WGS sequence"/>
</dbReference>
<protein>
    <submittedName>
        <fullName evidence="3">Cytochrome P450</fullName>
    </submittedName>
</protein>
<evidence type="ECO:0000313" key="4">
    <source>
        <dbReference type="Proteomes" id="UP000517916"/>
    </source>
</evidence>
<comment type="similarity">
    <text evidence="1 2">Belongs to the cytochrome P450 family.</text>
</comment>
<evidence type="ECO:0000313" key="3">
    <source>
        <dbReference type="EMBL" id="MBA8923282.1"/>
    </source>
</evidence>
<dbReference type="InterPro" id="IPR002397">
    <property type="entry name" value="Cyt_P450_B"/>
</dbReference>
<dbReference type="EMBL" id="JACJID010000001">
    <property type="protein sequence ID" value="MBA8923282.1"/>
    <property type="molecule type" value="Genomic_DNA"/>
</dbReference>
<dbReference type="RefSeq" id="WP_182836122.1">
    <property type="nucleotide sequence ID" value="NZ_BAAABQ010000046.1"/>
</dbReference>
<dbReference type="PRINTS" id="PR00359">
    <property type="entry name" value="BP450"/>
</dbReference>
<dbReference type="PANTHER" id="PTHR46696:SF4">
    <property type="entry name" value="BIOTIN BIOSYNTHESIS CYTOCHROME P450"/>
    <property type="match status" value="1"/>
</dbReference>
<proteinExistence type="inferred from homology"/>
<dbReference type="PANTHER" id="PTHR46696">
    <property type="entry name" value="P450, PUTATIVE (EUROFUNG)-RELATED"/>
    <property type="match status" value="1"/>
</dbReference>
<evidence type="ECO:0000256" key="1">
    <source>
        <dbReference type="ARBA" id="ARBA00010617"/>
    </source>
</evidence>
<keyword evidence="2" id="KW-0408">Iron</keyword>
<keyword evidence="2" id="KW-0560">Oxidoreductase</keyword>
<sequence>MNPLRELKIGLTTLAMRSVVRGLALTGDPVATVLGRRALADPYPHYERIRARGEVSRHVIGLYLTAGHGTGKAVLRDPRFGVEPAVDHGGVDWNREPGDEYRLVHPMEQSILTMNPPGHTRLRHLVSPWFTPSALREFTPQVHRIVEEALDAVSARARFDLVAEFAARVPIQVISALFDIPAADQVRFARWGSVLTGTLDGIRTMAERRAVHRTVSEMTEFLTDLLARRRTGAGTDMISKLARSELGESSQGVRELVALIGLLLVAGFETTINVIGSGALRLMRDTELRTALLDEPELAAPIVEEIMRLEPPVQFTLRKALEPVTVAGQDLAEGAMLVVLIAGANRDPSAFPDPTRFDPLRANVRDHLAFSSGVHYCLGAGLARITAAAALRGLFQRMPGLGQAGPARYKQTRNIRGCSTIPVQHTGTRISLGG</sequence>
<dbReference type="PRINTS" id="PR00385">
    <property type="entry name" value="P450"/>
</dbReference>
<name>A0ABR6B8T3_9PSEU</name>